<accession>E8R5Y1</accession>
<dbReference type="STRING" id="575540.Isop_3321"/>
<sequence>MRGPRWSAQPTSPTRVWLRRVEARCVSKRVVPIRKVEPGPNPTPSPAVPTSEHEIRTELIRRLRKVPSRRWVEEWFGLAKELIDKLHLETSNPRRVVSMPRGELGLHVTVGHRDVLTAFRICRGGSASQDTSPTWDASSPVLVSDPVSDPTKRVSPGGQALPPSRLVPCSSRGGRRGWRPVGRNGNGSPCRRMPGRTRPLFNARSPIGAVNRSCSPPRGRRPTTNRRGVGLEGWARSP</sequence>
<evidence type="ECO:0000313" key="2">
    <source>
        <dbReference type="EMBL" id="ADV63883.1"/>
    </source>
</evidence>
<organism evidence="2 3">
    <name type="scientific">Isosphaera pallida (strain ATCC 43644 / DSM 9630 / IS1B)</name>
    <dbReference type="NCBI Taxonomy" id="575540"/>
    <lineage>
        <taxon>Bacteria</taxon>
        <taxon>Pseudomonadati</taxon>
        <taxon>Planctomycetota</taxon>
        <taxon>Planctomycetia</taxon>
        <taxon>Isosphaerales</taxon>
        <taxon>Isosphaeraceae</taxon>
        <taxon>Isosphaera</taxon>
    </lineage>
</organism>
<reference key="1">
    <citation type="submission" date="2010-11" db="EMBL/GenBank/DDBJ databases">
        <title>The complete sequence of chromosome of Isophaera pallida ATCC 43644.</title>
        <authorList>
            <consortium name="US DOE Joint Genome Institute (JGI-PGF)"/>
            <person name="Lucas S."/>
            <person name="Copeland A."/>
            <person name="Lapidus A."/>
            <person name="Bruce D."/>
            <person name="Goodwin L."/>
            <person name="Pitluck S."/>
            <person name="Kyrpides N."/>
            <person name="Mavromatis K."/>
            <person name="Pagani I."/>
            <person name="Ivanova N."/>
            <person name="Saunders E."/>
            <person name="Brettin T."/>
            <person name="Detter J.C."/>
            <person name="Han C."/>
            <person name="Tapia R."/>
            <person name="Land M."/>
            <person name="Hauser L."/>
            <person name="Markowitz V."/>
            <person name="Cheng J.-F."/>
            <person name="Hugenholtz P."/>
            <person name="Woyke T."/>
            <person name="Wu D."/>
            <person name="Eisen J.A."/>
        </authorList>
    </citation>
    <scope>NUCLEOTIDE SEQUENCE</scope>
    <source>
        <strain>ATCC 43644</strain>
    </source>
</reference>
<evidence type="ECO:0000256" key="1">
    <source>
        <dbReference type="SAM" id="MobiDB-lite"/>
    </source>
</evidence>
<dbReference type="Proteomes" id="UP000008631">
    <property type="component" value="Chromosome"/>
</dbReference>
<evidence type="ECO:0000313" key="3">
    <source>
        <dbReference type="Proteomes" id="UP000008631"/>
    </source>
</evidence>
<dbReference type="KEGG" id="ipa:Isop_3321"/>
<gene>
    <name evidence="2" type="ordered locus">Isop_3321</name>
</gene>
<dbReference type="HOGENOM" id="CLU_1164634_0_0_0"/>
<feature type="region of interest" description="Disordered" evidence="1">
    <location>
        <begin position="127"/>
        <end position="238"/>
    </location>
</feature>
<reference evidence="2 3" key="2">
    <citation type="journal article" date="2011" name="Stand. Genomic Sci.">
        <title>Complete genome sequence of Isosphaera pallida type strain (IS1B).</title>
        <authorList>
            <consortium name="US DOE Joint Genome Institute (JGI-PGF)"/>
            <person name="Goker M."/>
            <person name="Cleland D."/>
            <person name="Saunders E."/>
            <person name="Lapidus A."/>
            <person name="Nolan M."/>
            <person name="Lucas S."/>
            <person name="Hammon N."/>
            <person name="Deshpande S."/>
            <person name="Cheng J.F."/>
            <person name="Tapia R."/>
            <person name="Han C."/>
            <person name="Goodwin L."/>
            <person name="Pitluck S."/>
            <person name="Liolios K."/>
            <person name="Pagani I."/>
            <person name="Ivanova N."/>
            <person name="Mavromatis K."/>
            <person name="Pati A."/>
            <person name="Chen A."/>
            <person name="Palaniappan K."/>
            <person name="Land M."/>
            <person name="Hauser L."/>
            <person name="Chang Y.J."/>
            <person name="Jeffries C.D."/>
            <person name="Detter J.C."/>
            <person name="Beck B."/>
            <person name="Woyke T."/>
            <person name="Bristow J."/>
            <person name="Eisen J.A."/>
            <person name="Markowitz V."/>
            <person name="Hugenholtz P."/>
            <person name="Kyrpides N.C."/>
            <person name="Klenk H.P."/>
        </authorList>
    </citation>
    <scope>NUCLEOTIDE SEQUENCE [LARGE SCALE GENOMIC DNA]</scope>
    <source>
        <strain evidence="3">ATCC 43644 / DSM 9630 / IS1B</strain>
    </source>
</reference>
<protein>
    <submittedName>
        <fullName evidence="2">Uncharacterized protein</fullName>
    </submittedName>
</protein>
<dbReference type="AlphaFoldDB" id="E8R5Y1"/>
<feature type="compositionally biased region" description="Low complexity" evidence="1">
    <location>
        <begin position="136"/>
        <end position="149"/>
    </location>
</feature>
<keyword evidence="3" id="KW-1185">Reference proteome</keyword>
<dbReference type="InParanoid" id="E8R5Y1"/>
<name>E8R5Y1_ISOPI</name>
<feature type="region of interest" description="Disordered" evidence="1">
    <location>
        <begin position="34"/>
        <end position="53"/>
    </location>
</feature>
<proteinExistence type="predicted"/>
<dbReference type="EMBL" id="CP002353">
    <property type="protein sequence ID" value="ADV63883.1"/>
    <property type="molecule type" value="Genomic_DNA"/>
</dbReference>